<dbReference type="RefSeq" id="XP_001382498.2">
    <property type="nucleotide sequence ID" value="XM_001382461.1"/>
</dbReference>
<proteinExistence type="predicted"/>
<dbReference type="PANTHER" id="PTHR43991">
    <property type="entry name" value="WD REPEAT PROTEIN (AFU_ORTHOLOGUE AFUA_8G05640)-RELATED"/>
    <property type="match status" value="1"/>
</dbReference>
<sequence>MAVELSSDQRRRTTGLLRGADLHFNESSYTDTNPSSDDHHQVLIPLPSSETEEGEANSNSIQSYHEFELNQSESLTFLYNLLYDENSHLSKADILSILNSLKIREDNLPFSIQSLVKTDSQGVSWPRGLRNKFYMDRVRVGKDNWFHNIPGSREEAIKHLSKKSYNLNTDFFKFDKFYSKLKLHITHFQLRNLICCGTNIANGIYYPSSYYHDHNLQTVQNNFLNSGSFPPPSSEEYHTFFKINRLMPDNRLSRRSRSMKLDCLIDSRDLPKNSNNRISTLTCTNKYLACGTFEGGFILSDVSDSDNVKTVGEYHLTSNSDGITNHIIIDERDSEIIVSSNDHSLRVFDIRTSQVSNNMVDLPFAINCASLSPSSPNELFVTGDHLNSFVIDTRMSQHNFENESQRFVGHCDYGFSCDWSSANENLLLTGNQDTTVRLWDKRNSDQSLYCWSGSLGSSDCHNGGPVRNCKFSHKGEYISWAESLDHIGIIQLEDLVTSSEESLQSRVQSIDFIGKCTGLNFAPIEGGHGEQLIIGVNDCPLGGILSYKLESKLKSLDFDFSF</sequence>
<dbReference type="InterPro" id="IPR036322">
    <property type="entry name" value="WD40_repeat_dom_sf"/>
</dbReference>
<evidence type="ECO:0000313" key="2">
    <source>
        <dbReference type="EMBL" id="ABN64469.2"/>
    </source>
</evidence>
<keyword evidence="1" id="KW-0853">WD repeat</keyword>
<dbReference type="HOGENOM" id="CLU_513889_0_0_1"/>
<dbReference type="eggNOG" id="ENOG502QPI7">
    <property type="taxonomic scope" value="Eukaryota"/>
</dbReference>
<dbReference type="KEGG" id="pic:PICST_66969"/>
<dbReference type="InterPro" id="IPR001680">
    <property type="entry name" value="WD40_rpt"/>
</dbReference>
<dbReference type="EMBL" id="CP000496">
    <property type="protein sequence ID" value="ABN64469.2"/>
    <property type="molecule type" value="Genomic_DNA"/>
</dbReference>
<name>A3LPB5_PICST</name>
<dbReference type="InterPro" id="IPR015943">
    <property type="entry name" value="WD40/YVTN_repeat-like_dom_sf"/>
</dbReference>
<dbReference type="SMART" id="SM00320">
    <property type="entry name" value="WD40"/>
    <property type="match status" value="2"/>
</dbReference>
<dbReference type="AlphaFoldDB" id="A3LPB5"/>
<reference evidence="2 3" key="1">
    <citation type="journal article" date="2007" name="Nat. Biotechnol.">
        <title>Genome sequence of the lignocellulose-bioconverting and xylose-fermenting yeast Pichia stipitis.</title>
        <authorList>
            <person name="Jeffries T.W."/>
            <person name="Grigoriev I.V."/>
            <person name="Grimwood J."/>
            <person name="Laplaza J.M."/>
            <person name="Aerts A."/>
            <person name="Salamov A."/>
            <person name="Schmutz J."/>
            <person name="Lindquist E."/>
            <person name="Dehal P."/>
            <person name="Shapiro H."/>
            <person name="Jin Y.S."/>
            <person name="Passoth V."/>
            <person name="Richardson P.M."/>
        </authorList>
    </citation>
    <scope>NUCLEOTIDE SEQUENCE [LARGE SCALE GENOMIC DNA]</scope>
    <source>
        <strain evidence="3">ATCC 58785 / CBS 6054 / NBRC 10063 / NRRL Y-11545</strain>
    </source>
</reference>
<dbReference type="GeneID" id="4837093"/>
<evidence type="ECO:0000313" key="3">
    <source>
        <dbReference type="Proteomes" id="UP000002258"/>
    </source>
</evidence>
<dbReference type="PANTHER" id="PTHR43991:SF12">
    <property type="entry name" value="WD REPEAT PROTEIN (AFU_ORTHOLOGUE AFUA_8G05640)"/>
    <property type="match status" value="1"/>
</dbReference>
<dbReference type="OrthoDB" id="20669at2759"/>
<feature type="repeat" description="WD" evidence="1">
    <location>
        <begin position="407"/>
        <end position="449"/>
    </location>
</feature>
<evidence type="ECO:0000256" key="1">
    <source>
        <dbReference type="PROSITE-ProRule" id="PRU00221"/>
    </source>
</evidence>
<dbReference type="PROSITE" id="PS50082">
    <property type="entry name" value="WD_REPEATS_2"/>
    <property type="match status" value="1"/>
</dbReference>
<dbReference type="SUPFAM" id="SSF50978">
    <property type="entry name" value="WD40 repeat-like"/>
    <property type="match status" value="1"/>
</dbReference>
<dbReference type="Gene3D" id="2.130.10.10">
    <property type="entry name" value="YVTN repeat-like/Quinoprotein amine dehydrogenase"/>
    <property type="match status" value="1"/>
</dbReference>
<accession>A3LPB5</accession>
<protein>
    <submittedName>
        <fullName evidence="2">Mitotic spindle checkpoint protein BUB3, WD repeat superfamily</fullName>
    </submittedName>
</protein>
<organism evidence="2 3">
    <name type="scientific">Scheffersomyces stipitis (strain ATCC 58785 / CBS 6054 / NBRC 10063 / NRRL Y-11545)</name>
    <name type="common">Yeast</name>
    <name type="synonym">Pichia stipitis</name>
    <dbReference type="NCBI Taxonomy" id="322104"/>
    <lineage>
        <taxon>Eukaryota</taxon>
        <taxon>Fungi</taxon>
        <taxon>Dikarya</taxon>
        <taxon>Ascomycota</taxon>
        <taxon>Saccharomycotina</taxon>
        <taxon>Pichiomycetes</taxon>
        <taxon>Debaryomycetaceae</taxon>
        <taxon>Scheffersomyces</taxon>
    </lineage>
</organism>
<dbReference type="Proteomes" id="UP000002258">
    <property type="component" value="Chromosome 2"/>
</dbReference>
<keyword evidence="3" id="KW-1185">Reference proteome</keyword>
<dbReference type="InParanoid" id="A3LPB5"/>
<gene>
    <name evidence="2" type="primary">BUB3.2</name>
    <name evidence="2" type="ORF">PICST_66969</name>
</gene>
<dbReference type="OMA" id="HITHFQL"/>